<comment type="caution">
    <text evidence="5">The sequence shown here is derived from an EMBL/GenBank/DDBJ whole genome shotgun (WGS) entry which is preliminary data.</text>
</comment>
<dbReference type="OrthoDB" id="1938857at2"/>
<dbReference type="InterPro" id="IPR010982">
    <property type="entry name" value="Lambda_DNA-bd_dom_sf"/>
</dbReference>
<dbReference type="GO" id="GO:0003700">
    <property type="term" value="F:DNA-binding transcription factor activity"/>
    <property type="evidence" value="ECO:0007669"/>
    <property type="project" value="TreeGrafter"/>
</dbReference>
<dbReference type="InterPro" id="IPR046335">
    <property type="entry name" value="LacI/GalR-like_sensor"/>
</dbReference>
<dbReference type="RefSeq" id="WP_121671814.1">
    <property type="nucleotide sequence ID" value="NZ_BMXM01000003.1"/>
</dbReference>
<evidence type="ECO:0000313" key="5">
    <source>
        <dbReference type="EMBL" id="RLP72957.1"/>
    </source>
</evidence>
<keyword evidence="3" id="KW-0804">Transcription</keyword>
<dbReference type="SUPFAM" id="SSF47413">
    <property type="entry name" value="lambda repressor-like DNA-binding domains"/>
    <property type="match status" value="1"/>
</dbReference>
<dbReference type="Gene3D" id="1.10.260.40">
    <property type="entry name" value="lambda repressor-like DNA-binding domains"/>
    <property type="match status" value="1"/>
</dbReference>
<evidence type="ECO:0000256" key="3">
    <source>
        <dbReference type="ARBA" id="ARBA00023163"/>
    </source>
</evidence>
<keyword evidence="6" id="KW-1185">Reference proteome</keyword>
<dbReference type="AlphaFoldDB" id="A0A3L6ZYG1"/>
<dbReference type="PANTHER" id="PTHR30146">
    <property type="entry name" value="LACI-RELATED TRANSCRIPTIONAL REPRESSOR"/>
    <property type="match status" value="1"/>
</dbReference>
<dbReference type="Proteomes" id="UP000270299">
    <property type="component" value="Unassembled WGS sequence"/>
</dbReference>
<organism evidence="5 6">
    <name type="scientific">Mycetocola manganoxydans</name>
    <dbReference type="NCBI Taxonomy" id="699879"/>
    <lineage>
        <taxon>Bacteria</taxon>
        <taxon>Bacillati</taxon>
        <taxon>Actinomycetota</taxon>
        <taxon>Actinomycetes</taxon>
        <taxon>Micrococcales</taxon>
        <taxon>Microbacteriaceae</taxon>
        <taxon>Mycetocola</taxon>
    </lineage>
</organism>
<dbReference type="Gene3D" id="3.40.50.2300">
    <property type="match status" value="2"/>
</dbReference>
<keyword evidence="1" id="KW-0805">Transcription regulation</keyword>
<keyword evidence="2" id="KW-0238">DNA-binding</keyword>
<evidence type="ECO:0000259" key="4">
    <source>
        <dbReference type="PROSITE" id="PS50932"/>
    </source>
</evidence>
<gene>
    <name evidence="5" type="ORF">D9V29_02820</name>
</gene>
<dbReference type="CDD" id="cd01392">
    <property type="entry name" value="HTH_LacI"/>
    <property type="match status" value="1"/>
</dbReference>
<proteinExistence type="predicted"/>
<reference evidence="5 6" key="1">
    <citation type="submission" date="2018-10" db="EMBL/GenBank/DDBJ databases">
        <authorList>
            <person name="Li J."/>
        </authorList>
    </citation>
    <scope>NUCLEOTIDE SEQUENCE [LARGE SCALE GENOMIC DNA]</scope>
    <source>
        <strain evidence="5 6">CCTCC AB209002</strain>
    </source>
</reference>
<dbReference type="GO" id="GO:0000976">
    <property type="term" value="F:transcription cis-regulatory region binding"/>
    <property type="evidence" value="ECO:0007669"/>
    <property type="project" value="TreeGrafter"/>
</dbReference>
<dbReference type="EMBL" id="RCUV01000003">
    <property type="protein sequence ID" value="RLP72957.1"/>
    <property type="molecule type" value="Genomic_DNA"/>
</dbReference>
<accession>A0A3L6ZYG1</accession>
<sequence>MAIRKPTITDVARTAGVSKGLVSFALNDKPGVSPETRKRILEVAGDLGWRPSLSARSLSTRTSFALGLVIRRKAEVISADPFFPAFIAGVESALTEEGRALVLSVVPDAEAELRTYRTLAGDNRVDGVFLTDLRENDERFAVLADLGLPAVALGHPTGRDDMPFVQVDDTHGIASAVEHLVSLGHSRIAHVAGDPMMMHGGRRRSSFDEAMREAGLDPSLVIDTDFSASNGADATKRLLDNSHPPTAIVYANDPMAIAGLGVAQQRGLRVPADLSITGFDGTDISGYVFPALTTITSDPVEWGMVAARTLLELIGSGSAESVELPPASLLIRASTGPAPSDSGHHAAHR</sequence>
<dbReference type="Pfam" id="PF13377">
    <property type="entry name" value="Peripla_BP_3"/>
    <property type="match status" value="1"/>
</dbReference>
<evidence type="ECO:0000256" key="2">
    <source>
        <dbReference type="ARBA" id="ARBA00023125"/>
    </source>
</evidence>
<dbReference type="PANTHER" id="PTHR30146:SF155">
    <property type="entry name" value="ALANINE RACEMASE"/>
    <property type="match status" value="1"/>
</dbReference>
<evidence type="ECO:0000313" key="6">
    <source>
        <dbReference type="Proteomes" id="UP000270299"/>
    </source>
</evidence>
<dbReference type="InterPro" id="IPR000843">
    <property type="entry name" value="HTH_LacI"/>
</dbReference>
<dbReference type="InterPro" id="IPR028082">
    <property type="entry name" value="Peripla_BP_I"/>
</dbReference>
<dbReference type="PROSITE" id="PS50932">
    <property type="entry name" value="HTH_LACI_2"/>
    <property type="match status" value="1"/>
</dbReference>
<dbReference type="Pfam" id="PF00356">
    <property type="entry name" value="LacI"/>
    <property type="match status" value="1"/>
</dbReference>
<feature type="domain" description="HTH lacI-type" evidence="4">
    <location>
        <begin position="6"/>
        <end position="60"/>
    </location>
</feature>
<protein>
    <submittedName>
        <fullName evidence="5">LacI family transcriptional regulator</fullName>
    </submittedName>
</protein>
<evidence type="ECO:0000256" key="1">
    <source>
        <dbReference type="ARBA" id="ARBA00023015"/>
    </source>
</evidence>
<dbReference type="CDD" id="cd06267">
    <property type="entry name" value="PBP1_LacI_sugar_binding-like"/>
    <property type="match status" value="1"/>
</dbReference>
<name>A0A3L6ZYG1_9MICO</name>
<dbReference type="SUPFAM" id="SSF53822">
    <property type="entry name" value="Periplasmic binding protein-like I"/>
    <property type="match status" value="1"/>
</dbReference>
<dbReference type="SMART" id="SM00354">
    <property type="entry name" value="HTH_LACI"/>
    <property type="match status" value="1"/>
</dbReference>